<dbReference type="EMBL" id="KB932208">
    <property type="protein sequence ID" value="KCV68628.1"/>
    <property type="molecule type" value="Genomic_DNA"/>
</dbReference>
<dbReference type="GO" id="GO:0031201">
    <property type="term" value="C:SNARE complex"/>
    <property type="evidence" value="ECO:0007669"/>
    <property type="project" value="TreeGrafter"/>
</dbReference>
<proteinExistence type="inferred from homology"/>
<evidence type="ECO:0000256" key="4">
    <source>
        <dbReference type="RuleBase" id="RU367013"/>
    </source>
</evidence>
<dbReference type="PRINTS" id="PR00448">
    <property type="entry name" value="NSFATTACHMNT"/>
</dbReference>
<dbReference type="GO" id="GO:0035494">
    <property type="term" value="P:SNARE complex disassembly"/>
    <property type="evidence" value="ECO:0007669"/>
    <property type="project" value="TreeGrafter"/>
</dbReference>
<evidence type="ECO:0000256" key="3">
    <source>
        <dbReference type="ARBA" id="ARBA00022927"/>
    </source>
</evidence>
<sequence>MTIRIDHPKYLEAKRMLEPRFFGMISPSADRYEEAAELFNRTANDFRKQSKLEEAAQCFRDAATAFKMAGSEFEVSVAMTNAANAYRQMASHDANMARQMVDCLENASAILLDMGRFSMAARHKKDIAEAHENILNAPRPAIEAYQKAAEWYRMDNSKHTALSCLAKCATLHATLREFPQSIACFEELIDSHNSDNSGRLTCRQYYTPLVIVMIVEALTNPAKANHDPTEAAREKLDYFNSIDSSFNRTRENQLLNDLLEAIDNRSRDELATAVAEYMRMASLDNWTTDLLLLAKNSLPEDAVGGSKGDFDGIL</sequence>
<dbReference type="GO" id="GO:0005774">
    <property type="term" value="C:vacuolar membrane"/>
    <property type="evidence" value="ECO:0007669"/>
    <property type="project" value="TreeGrafter"/>
</dbReference>
<dbReference type="Gene3D" id="1.25.40.10">
    <property type="entry name" value="Tetratricopeptide repeat domain"/>
    <property type="match status" value="1"/>
</dbReference>
<comment type="function">
    <text evidence="4">Required for vesicular transport between the endoplasmic reticulum and the Golgi apparatus.</text>
</comment>
<dbReference type="GeneID" id="20529644"/>
<keyword evidence="4" id="KW-0931">ER-Golgi transport</keyword>
<dbReference type="AlphaFoldDB" id="A0A058Z3X8"/>
<evidence type="ECO:0000313" key="6">
    <source>
        <dbReference type="Proteomes" id="UP000030693"/>
    </source>
</evidence>
<dbReference type="eggNOG" id="KOG1586">
    <property type="taxonomic scope" value="Eukaryota"/>
</dbReference>
<gene>
    <name evidence="5" type="ORF">H696_04919</name>
</gene>
<keyword evidence="2 4" id="KW-0813">Transport</keyword>
<accession>A0A058Z3X8</accession>
<dbReference type="STRING" id="691883.A0A058Z3X8"/>
<organism evidence="5">
    <name type="scientific">Fonticula alba</name>
    <name type="common">Slime mold</name>
    <dbReference type="NCBI Taxonomy" id="691883"/>
    <lineage>
        <taxon>Eukaryota</taxon>
        <taxon>Rotosphaerida</taxon>
        <taxon>Fonticulaceae</taxon>
        <taxon>Fonticula</taxon>
    </lineage>
</organism>
<dbReference type="CDD" id="cd15832">
    <property type="entry name" value="SNAP"/>
    <property type="match status" value="1"/>
</dbReference>
<dbReference type="PANTHER" id="PTHR13768:SF8">
    <property type="entry name" value="ALPHA-SOLUBLE NSF ATTACHMENT PROTEIN"/>
    <property type="match status" value="1"/>
</dbReference>
<dbReference type="GO" id="GO:0005483">
    <property type="term" value="F:soluble NSF attachment protein activity"/>
    <property type="evidence" value="ECO:0007669"/>
    <property type="project" value="TreeGrafter"/>
</dbReference>
<keyword evidence="6" id="KW-1185">Reference proteome</keyword>
<keyword evidence="3 4" id="KW-0653">Protein transport</keyword>
<reference evidence="5" key="1">
    <citation type="submission" date="2013-04" db="EMBL/GenBank/DDBJ databases">
        <title>The Genome Sequence of Fonticula alba ATCC 38817.</title>
        <authorList>
            <consortium name="The Broad Institute Genomics Platform"/>
            <person name="Russ C."/>
            <person name="Cuomo C."/>
            <person name="Burger G."/>
            <person name="Gray M.W."/>
            <person name="Holland P.W.H."/>
            <person name="King N."/>
            <person name="Lang F.B.F."/>
            <person name="Roger A.J."/>
            <person name="Ruiz-Trillo I."/>
            <person name="Brown M."/>
            <person name="Walker B."/>
            <person name="Young S."/>
            <person name="Zeng Q."/>
            <person name="Gargeya S."/>
            <person name="Fitzgerald M."/>
            <person name="Haas B."/>
            <person name="Abouelleil A."/>
            <person name="Allen A.W."/>
            <person name="Alvarado L."/>
            <person name="Arachchi H.M."/>
            <person name="Berlin A.M."/>
            <person name="Chapman S.B."/>
            <person name="Gainer-Dewar J."/>
            <person name="Goldberg J."/>
            <person name="Griggs A."/>
            <person name="Gujja S."/>
            <person name="Hansen M."/>
            <person name="Howarth C."/>
            <person name="Imamovic A."/>
            <person name="Ireland A."/>
            <person name="Larimer J."/>
            <person name="McCowan C."/>
            <person name="Murphy C."/>
            <person name="Pearson M."/>
            <person name="Poon T.W."/>
            <person name="Priest M."/>
            <person name="Roberts A."/>
            <person name="Saif S."/>
            <person name="Shea T."/>
            <person name="Sisk P."/>
            <person name="Sykes S."/>
            <person name="Wortman J."/>
            <person name="Nusbaum C."/>
            <person name="Birren B."/>
        </authorList>
    </citation>
    <scope>NUCLEOTIDE SEQUENCE [LARGE SCALE GENOMIC DNA]</scope>
    <source>
        <strain evidence="5">ATCC 38817</strain>
    </source>
</reference>
<comment type="subcellular location">
    <subcellularLocation>
        <location evidence="4">Membrane</location>
        <topology evidence="4">Peripheral membrane protein</topology>
    </subcellularLocation>
</comment>
<dbReference type="RefSeq" id="XP_009497060.1">
    <property type="nucleotide sequence ID" value="XM_009498785.1"/>
</dbReference>
<dbReference type="OMA" id="KMAKEWH"/>
<dbReference type="Pfam" id="PF14938">
    <property type="entry name" value="SNAP"/>
    <property type="match status" value="1"/>
</dbReference>
<comment type="similarity">
    <text evidence="1 4">Belongs to the SNAP family.</text>
</comment>
<dbReference type="Proteomes" id="UP000030693">
    <property type="component" value="Unassembled WGS sequence"/>
</dbReference>
<dbReference type="SUPFAM" id="SSF48452">
    <property type="entry name" value="TPR-like"/>
    <property type="match status" value="1"/>
</dbReference>
<keyword evidence="4" id="KW-0472">Membrane</keyword>
<dbReference type="OrthoDB" id="9984275at2759"/>
<dbReference type="PANTHER" id="PTHR13768">
    <property type="entry name" value="SOLUBLE NSF ATTACHMENT PROTEIN SNAP"/>
    <property type="match status" value="1"/>
</dbReference>
<name>A0A058Z3X8_FONAL</name>
<evidence type="ECO:0000256" key="1">
    <source>
        <dbReference type="ARBA" id="ARBA00010050"/>
    </source>
</evidence>
<evidence type="ECO:0000256" key="2">
    <source>
        <dbReference type="ARBA" id="ARBA00022448"/>
    </source>
</evidence>
<evidence type="ECO:0000313" key="5">
    <source>
        <dbReference type="EMBL" id="KCV68628.1"/>
    </source>
</evidence>
<dbReference type="GO" id="GO:0019905">
    <property type="term" value="F:syntaxin binding"/>
    <property type="evidence" value="ECO:0007669"/>
    <property type="project" value="TreeGrafter"/>
</dbReference>
<dbReference type="InterPro" id="IPR011990">
    <property type="entry name" value="TPR-like_helical_dom_sf"/>
</dbReference>
<dbReference type="GO" id="GO:0006886">
    <property type="term" value="P:intracellular protein transport"/>
    <property type="evidence" value="ECO:0007669"/>
    <property type="project" value="UniProtKB-UniRule"/>
</dbReference>
<protein>
    <recommendedName>
        <fullName evidence="7">Alpha-soluble NSF attachment protein</fullName>
    </recommendedName>
</protein>
<evidence type="ECO:0008006" key="7">
    <source>
        <dbReference type="Google" id="ProtNLM"/>
    </source>
</evidence>
<dbReference type="InterPro" id="IPR000744">
    <property type="entry name" value="NSF_attach"/>
</dbReference>